<dbReference type="Pfam" id="PF09736">
    <property type="entry name" value="Bud13"/>
    <property type="match status" value="1"/>
</dbReference>
<evidence type="ECO:0000256" key="1">
    <source>
        <dbReference type="ARBA" id="ARBA00011069"/>
    </source>
</evidence>
<evidence type="ECO:0000256" key="2">
    <source>
        <dbReference type="SAM" id="MobiDB-lite"/>
    </source>
</evidence>
<dbReference type="InterPro" id="IPR018609">
    <property type="entry name" value="Bud13"/>
</dbReference>
<feature type="compositionally biased region" description="Low complexity" evidence="2">
    <location>
        <begin position="56"/>
        <end position="69"/>
    </location>
</feature>
<comment type="caution">
    <text evidence="3">The sequence shown here is derived from an EMBL/GenBank/DDBJ whole genome shotgun (WGS) entry which is preliminary data.</text>
</comment>
<comment type="similarity">
    <text evidence="1">Belongs to the CWC26 family.</text>
</comment>
<dbReference type="OrthoDB" id="6022at2759"/>
<dbReference type="EMBL" id="AVOT02000164">
    <property type="protein sequence ID" value="MBW0461474.1"/>
    <property type="molecule type" value="Genomic_DNA"/>
</dbReference>
<dbReference type="PANTHER" id="PTHR31809:SF0">
    <property type="entry name" value="BUD13 HOMOLOG"/>
    <property type="match status" value="1"/>
</dbReference>
<protein>
    <submittedName>
        <fullName evidence="3">Uncharacterized protein</fullName>
    </submittedName>
</protein>
<evidence type="ECO:0000313" key="4">
    <source>
        <dbReference type="Proteomes" id="UP000765509"/>
    </source>
</evidence>
<sequence length="147" mass="16744">MEWGKGLFQQGEKKADADELSRIALQAFARTIDDKYLNNELKERQRRNNPAAAFLTKSSKSSTSSRPKYSGPPPPPNQYGINPGYRWDGGDWSNGFEAKLFQTGNDQKQVLLEQKLIAILLTKCSKQNHTSDDIGLYSKLMYFYNFL</sequence>
<dbReference type="GO" id="GO:0003723">
    <property type="term" value="F:RNA binding"/>
    <property type="evidence" value="ECO:0007669"/>
    <property type="project" value="TreeGrafter"/>
</dbReference>
<gene>
    <name evidence="3" type="ORF">O181_001189</name>
</gene>
<keyword evidence="4" id="KW-1185">Reference proteome</keyword>
<dbReference type="AlphaFoldDB" id="A0A9Q3BA13"/>
<evidence type="ECO:0000313" key="3">
    <source>
        <dbReference type="EMBL" id="MBW0461474.1"/>
    </source>
</evidence>
<feature type="region of interest" description="Disordered" evidence="2">
    <location>
        <begin position="40"/>
        <end position="84"/>
    </location>
</feature>
<dbReference type="GO" id="GO:0000398">
    <property type="term" value="P:mRNA splicing, via spliceosome"/>
    <property type="evidence" value="ECO:0007669"/>
    <property type="project" value="TreeGrafter"/>
</dbReference>
<reference evidence="3" key="1">
    <citation type="submission" date="2021-03" db="EMBL/GenBank/DDBJ databases">
        <title>Draft genome sequence of rust myrtle Austropuccinia psidii MF-1, a brazilian biotype.</title>
        <authorList>
            <person name="Quecine M.C."/>
            <person name="Pachon D.M.R."/>
            <person name="Bonatelli M.L."/>
            <person name="Correr F.H."/>
            <person name="Franceschini L.M."/>
            <person name="Leite T.F."/>
            <person name="Margarido G.R.A."/>
            <person name="Almeida C.A."/>
            <person name="Ferrarezi J.A."/>
            <person name="Labate C.A."/>
        </authorList>
    </citation>
    <scope>NUCLEOTIDE SEQUENCE</scope>
    <source>
        <strain evidence="3">MF-1</strain>
    </source>
</reference>
<dbReference type="Proteomes" id="UP000765509">
    <property type="component" value="Unassembled WGS sequence"/>
</dbReference>
<dbReference type="GO" id="GO:0005684">
    <property type="term" value="C:U2-type spliceosomal complex"/>
    <property type="evidence" value="ECO:0007669"/>
    <property type="project" value="TreeGrafter"/>
</dbReference>
<dbReference type="InterPro" id="IPR051112">
    <property type="entry name" value="CWC26_splicing_factor"/>
</dbReference>
<proteinExistence type="inferred from homology"/>
<name>A0A9Q3BA13_9BASI</name>
<accession>A0A9Q3BA13</accession>
<dbReference type="GO" id="GO:0070274">
    <property type="term" value="C:RES complex"/>
    <property type="evidence" value="ECO:0007669"/>
    <property type="project" value="TreeGrafter"/>
</dbReference>
<dbReference type="PANTHER" id="PTHR31809">
    <property type="entry name" value="BUD13 HOMOLOG"/>
    <property type="match status" value="1"/>
</dbReference>
<organism evidence="3 4">
    <name type="scientific">Austropuccinia psidii MF-1</name>
    <dbReference type="NCBI Taxonomy" id="1389203"/>
    <lineage>
        <taxon>Eukaryota</taxon>
        <taxon>Fungi</taxon>
        <taxon>Dikarya</taxon>
        <taxon>Basidiomycota</taxon>
        <taxon>Pucciniomycotina</taxon>
        <taxon>Pucciniomycetes</taxon>
        <taxon>Pucciniales</taxon>
        <taxon>Sphaerophragmiaceae</taxon>
        <taxon>Austropuccinia</taxon>
    </lineage>
</organism>